<feature type="region of interest" description="Disordered" evidence="1">
    <location>
        <begin position="1"/>
        <end position="88"/>
    </location>
</feature>
<evidence type="ECO:0000313" key="3">
    <source>
        <dbReference type="Proteomes" id="UP001454036"/>
    </source>
</evidence>
<keyword evidence="3" id="KW-1185">Reference proteome</keyword>
<dbReference type="Proteomes" id="UP001454036">
    <property type="component" value="Unassembled WGS sequence"/>
</dbReference>
<organism evidence="2 3">
    <name type="scientific">Lithospermum erythrorhizon</name>
    <name type="common">Purple gromwell</name>
    <name type="synonym">Lithospermum officinale var. erythrorhizon</name>
    <dbReference type="NCBI Taxonomy" id="34254"/>
    <lineage>
        <taxon>Eukaryota</taxon>
        <taxon>Viridiplantae</taxon>
        <taxon>Streptophyta</taxon>
        <taxon>Embryophyta</taxon>
        <taxon>Tracheophyta</taxon>
        <taxon>Spermatophyta</taxon>
        <taxon>Magnoliopsida</taxon>
        <taxon>eudicotyledons</taxon>
        <taxon>Gunneridae</taxon>
        <taxon>Pentapetalae</taxon>
        <taxon>asterids</taxon>
        <taxon>lamiids</taxon>
        <taxon>Boraginales</taxon>
        <taxon>Boraginaceae</taxon>
        <taxon>Boraginoideae</taxon>
        <taxon>Lithospermeae</taxon>
        <taxon>Lithospermum</taxon>
    </lineage>
</organism>
<evidence type="ECO:0000256" key="1">
    <source>
        <dbReference type="SAM" id="MobiDB-lite"/>
    </source>
</evidence>
<accession>A0AAV3QSK3</accession>
<proteinExistence type="predicted"/>
<protein>
    <submittedName>
        <fullName evidence="2">Uncharacterized protein</fullName>
    </submittedName>
</protein>
<name>A0AAV3QSK3_LITER</name>
<dbReference type="EMBL" id="BAABME010005514">
    <property type="protein sequence ID" value="GAA0165845.1"/>
    <property type="molecule type" value="Genomic_DNA"/>
</dbReference>
<evidence type="ECO:0000313" key="2">
    <source>
        <dbReference type="EMBL" id="GAA0165845.1"/>
    </source>
</evidence>
<reference evidence="2 3" key="1">
    <citation type="submission" date="2024-01" db="EMBL/GenBank/DDBJ databases">
        <title>The complete chloroplast genome sequence of Lithospermum erythrorhizon: insights into the phylogenetic relationship among Boraginaceae species and the maternal lineages of purple gromwells.</title>
        <authorList>
            <person name="Okada T."/>
            <person name="Watanabe K."/>
        </authorList>
    </citation>
    <scope>NUCLEOTIDE SEQUENCE [LARGE SCALE GENOMIC DNA]</scope>
</reference>
<dbReference type="AlphaFoldDB" id="A0AAV3QSK3"/>
<comment type="caution">
    <text evidence="2">The sequence shown here is derived from an EMBL/GenBank/DDBJ whole genome shotgun (WGS) entry which is preliminary data.</text>
</comment>
<feature type="compositionally biased region" description="Basic and acidic residues" evidence="1">
    <location>
        <begin position="42"/>
        <end position="51"/>
    </location>
</feature>
<gene>
    <name evidence="2" type="ORF">LIER_21141</name>
</gene>
<sequence>MEPNLPSRPGVSTRAQSALGGGEARTRPSSIANPPKKTSKIPRTEPSKGARIDIPTPHPTKEPDNINAREEGDPIPHHERPRQNLPHHNTVFYLSPDFVQFAEETEYPKRPIPEAADPVMLILKLQSFHRKKASIKMATSHAKKETNN</sequence>
<feature type="compositionally biased region" description="Basic and acidic residues" evidence="1">
    <location>
        <begin position="59"/>
        <end position="82"/>
    </location>
</feature>